<reference evidence="2 3" key="1">
    <citation type="submission" date="2020-07" db="EMBL/GenBank/DDBJ databases">
        <authorList>
            <person name="Sun Q."/>
        </authorList>
    </citation>
    <scope>NUCLEOTIDE SEQUENCE [LARGE SCALE GENOMIC DNA]</scope>
    <source>
        <strain evidence="2 3">WYCCWR 11290</strain>
    </source>
</reference>
<accession>A0A7Z0UI32</accession>
<dbReference type="AlphaFoldDB" id="A0A7Z0UI32"/>
<dbReference type="EMBL" id="JACCPJ010000015">
    <property type="protein sequence ID" value="NZD66156.1"/>
    <property type="molecule type" value="Genomic_DNA"/>
</dbReference>
<evidence type="ECO:0000256" key="1">
    <source>
        <dbReference type="SAM" id="MobiDB-lite"/>
    </source>
</evidence>
<evidence type="ECO:0000313" key="3">
    <source>
        <dbReference type="Proteomes" id="UP000532162"/>
    </source>
</evidence>
<comment type="caution">
    <text evidence="2">The sequence shown here is derived from an EMBL/GenBank/DDBJ whole genome shotgun (WGS) entry which is preliminary data.</text>
</comment>
<proteinExistence type="predicted"/>
<sequence>MSRRQVQKVMLISANVSSPPIEIGQTNSILSDPDGRWAARRQEAISDAFEKSMRIKGAQGGGAKVSSHGGPHGLDSSEMPAGTLSGESDRIGRTEWDENTLFGKHVGFI</sequence>
<protein>
    <submittedName>
        <fullName evidence="2">Uncharacterized protein</fullName>
    </submittedName>
</protein>
<dbReference type="Proteomes" id="UP000532162">
    <property type="component" value="Unassembled WGS sequence"/>
</dbReference>
<name>A0A7Z0UI32_9HYPH</name>
<evidence type="ECO:0000313" key="2">
    <source>
        <dbReference type="EMBL" id="NZD66156.1"/>
    </source>
</evidence>
<feature type="region of interest" description="Disordered" evidence="1">
    <location>
        <begin position="55"/>
        <end position="95"/>
    </location>
</feature>
<organism evidence="2 3">
    <name type="scientific">Rhizobium changzhiense</name>
    <dbReference type="NCBI Taxonomy" id="2692317"/>
    <lineage>
        <taxon>Bacteria</taxon>
        <taxon>Pseudomonadati</taxon>
        <taxon>Pseudomonadota</taxon>
        <taxon>Alphaproteobacteria</taxon>
        <taxon>Hyphomicrobiales</taxon>
        <taxon>Rhizobiaceae</taxon>
        <taxon>Rhizobium/Agrobacterium group</taxon>
        <taxon>Rhizobium</taxon>
    </lineage>
</organism>
<gene>
    <name evidence="2" type="ORF">HX900_34435</name>
</gene>
<dbReference type="RefSeq" id="WP_180697362.1">
    <property type="nucleotide sequence ID" value="NZ_JACCPJ010000015.1"/>
</dbReference>